<organism evidence="1 2">
    <name type="scientific">Brevundimonas olei</name>
    <dbReference type="NCBI Taxonomy" id="657642"/>
    <lineage>
        <taxon>Bacteria</taxon>
        <taxon>Pseudomonadati</taxon>
        <taxon>Pseudomonadota</taxon>
        <taxon>Alphaproteobacteria</taxon>
        <taxon>Caulobacterales</taxon>
        <taxon>Caulobacteraceae</taxon>
        <taxon>Brevundimonas</taxon>
    </lineage>
</organism>
<protein>
    <submittedName>
        <fullName evidence="1">Uncharacterized protein</fullName>
    </submittedName>
</protein>
<accession>A0ABZ2ID92</accession>
<proteinExistence type="predicted"/>
<dbReference type="RefSeq" id="WP_338577365.1">
    <property type="nucleotide sequence ID" value="NZ_CP146369.1"/>
</dbReference>
<keyword evidence="2" id="KW-1185">Reference proteome</keyword>
<evidence type="ECO:0000313" key="2">
    <source>
        <dbReference type="Proteomes" id="UP001363460"/>
    </source>
</evidence>
<dbReference type="Proteomes" id="UP001363460">
    <property type="component" value="Chromosome"/>
</dbReference>
<dbReference type="EMBL" id="CP146369">
    <property type="protein sequence ID" value="WWT54971.1"/>
    <property type="molecule type" value="Genomic_DNA"/>
</dbReference>
<name>A0ABZ2ID92_9CAUL</name>
<reference evidence="1 2" key="1">
    <citation type="submission" date="2024-02" db="EMBL/GenBank/DDBJ databases">
        <title>Distribution and functional of Brevundimonas-related endobacteria within Verticillium dahliae.</title>
        <authorList>
            <person name="Zeng H."/>
        </authorList>
    </citation>
    <scope>NUCLEOTIDE SEQUENCE [LARGE SCALE GENOMIC DNA]</scope>
    <source>
        <strain evidence="1 2">TRM 44200</strain>
    </source>
</reference>
<evidence type="ECO:0000313" key="1">
    <source>
        <dbReference type="EMBL" id="WWT54971.1"/>
    </source>
</evidence>
<gene>
    <name evidence="1" type="ORF">V8J38_00600</name>
</gene>
<sequence length="130" mass="14682">MATLIGQRWLYRIGNSTVCVDNAFAWSGWGQERLLVNEETVQQSSGWFQPSQTFAEPWLTRFGDDELTVRLIGRIMSVQCDAVLAGVPLKPDERLATRWRGSRGGWPDEADWRAARKGDFIALPQSSDQP</sequence>